<dbReference type="GO" id="GO:0017136">
    <property type="term" value="F:histone deacetylase activity, NAD-dependent"/>
    <property type="evidence" value="ECO:0007669"/>
    <property type="project" value="TreeGrafter"/>
</dbReference>
<sequence>MRELNLALQQAADLIGSADALIITAGAGMGVDSGLPDFRGNEGMWQAYPALGRARIDFTEIANPQAFADDPQLAWGFYGHRLKLYRDTVPHAGFALLQQWASTMPHGAFVFTSNVDGQFQRAGFNPDRLIECHGSIHHLQCSSGCDDIWPADAFTPTIDAQQCRLLSPPPRCPHCGALARPNILMFDDWHWLEQRTAAQLRRYRQWRPQPNQPVIIEIGAGTAIPSVRHFGEQQQVPLIRMNKREAAVRRPDDVAIPLGGLEALQQLQKLLD</sequence>
<dbReference type="InterPro" id="IPR050134">
    <property type="entry name" value="NAD-dep_sirtuin_deacylases"/>
</dbReference>
<evidence type="ECO:0000259" key="5">
    <source>
        <dbReference type="PROSITE" id="PS50305"/>
    </source>
</evidence>
<dbReference type="Gene3D" id="3.40.50.1220">
    <property type="entry name" value="TPP-binding domain"/>
    <property type="match status" value="1"/>
</dbReference>
<evidence type="ECO:0000256" key="1">
    <source>
        <dbReference type="ARBA" id="ARBA00012928"/>
    </source>
</evidence>
<dbReference type="Proteomes" id="UP000596074">
    <property type="component" value="Chromosome"/>
</dbReference>
<evidence type="ECO:0000313" key="6">
    <source>
        <dbReference type="EMBL" id="QQD23534.1"/>
    </source>
</evidence>
<keyword evidence="7" id="KW-1185">Reference proteome</keyword>
<dbReference type="PANTHER" id="PTHR11085:SF4">
    <property type="entry name" value="NAD-DEPENDENT PROTEIN DEACYLASE"/>
    <property type="match status" value="1"/>
</dbReference>
<feature type="binding site" evidence="4">
    <location>
        <position position="175"/>
    </location>
    <ligand>
        <name>Zn(2+)</name>
        <dbReference type="ChEBI" id="CHEBI:29105"/>
    </ligand>
</feature>
<feature type="binding site" evidence="4">
    <location>
        <position position="141"/>
    </location>
    <ligand>
        <name>Zn(2+)</name>
        <dbReference type="ChEBI" id="CHEBI:29105"/>
    </ligand>
</feature>
<feature type="binding site" evidence="4">
    <location>
        <position position="172"/>
    </location>
    <ligand>
        <name>Zn(2+)</name>
        <dbReference type="ChEBI" id="CHEBI:29105"/>
    </ligand>
</feature>
<evidence type="ECO:0000313" key="7">
    <source>
        <dbReference type="Proteomes" id="UP000596074"/>
    </source>
</evidence>
<dbReference type="InterPro" id="IPR003000">
    <property type="entry name" value="Sirtuin"/>
</dbReference>
<dbReference type="EMBL" id="CP046056">
    <property type="protein sequence ID" value="QQD23534.1"/>
    <property type="molecule type" value="Genomic_DNA"/>
</dbReference>
<reference evidence="6 7" key="1">
    <citation type="submission" date="2019-11" db="EMBL/GenBank/DDBJ databases">
        <title>Venatorbacter sp. nov. a predator of Campylobacter and other Gram-negative bacteria.</title>
        <authorList>
            <person name="Saeedi A."/>
            <person name="Cummings N.J."/>
            <person name="Connerton I.F."/>
            <person name="Connerton P.L."/>
        </authorList>
    </citation>
    <scope>NUCLEOTIDE SEQUENCE [LARGE SCALE GENOMIC DNA]</scope>
    <source>
        <strain evidence="6">XL5</strain>
    </source>
</reference>
<dbReference type="RefSeq" id="WP_228346063.1">
    <property type="nucleotide sequence ID" value="NZ_CP046056.1"/>
</dbReference>
<name>A0A9X7YNA4_9GAMM</name>
<evidence type="ECO:0000256" key="2">
    <source>
        <dbReference type="ARBA" id="ARBA00022679"/>
    </source>
</evidence>
<keyword evidence="4" id="KW-0479">Metal-binding</keyword>
<evidence type="ECO:0000256" key="4">
    <source>
        <dbReference type="PROSITE-ProRule" id="PRU00236"/>
    </source>
</evidence>
<gene>
    <name evidence="6" type="ORF">GJQ55_03115</name>
</gene>
<keyword evidence="3" id="KW-0520">NAD</keyword>
<dbReference type="GO" id="GO:0046872">
    <property type="term" value="F:metal ion binding"/>
    <property type="evidence" value="ECO:0007669"/>
    <property type="project" value="UniProtKB-KW"/>
</dbReference>
<dbReference type="EC" id="2.3.1.286" evidence="1"/>
<dbReference type="InterPro" id="IPR026591">
    <property type="entry name" value="Sirtuin_cat_small_dom_sf"/>
</dbReference>
<dbReference type="Pfam" id="PF02146">
    <property type="entry name" value="SIR2"/>
    <property type="match status" value="1"/>
</dbReference>
<dbReference type="SUPFAM" id="SSF52467">
    <property type="entry name" value="DHS-like NAD/FAD-binding domain"/>
    <property type="match status" value="1"/>
</dbReference>
<keyword evidence="2" id="KW-0808">Transferase</keyword>
<organism evidence="6 7">
    <name type="scientific">Venatoribacter cucullus</name>
    <dbReference type="NCBI Taxonomy" id="2661630"/>
    <lineage>
        <taxon>Bacteria</taxon>
        <taxon>Pseudomonadati</taxon>
        <taxon>Pseudomonadota</taxon>
        <taxon>Gammaproteobacteria</taxon>
        <taxon>Oceanospirillales</taxon>
        <taxon>Oceanospirillaceae</taxon>
        <taxon>Venatoribacter</taxon>
    </lineage>
</organism>
<feature type="active site" description="Proton acceptor" evidence="4">
    <location>
        <position position="133"/>
    </location>
</feature>
<keyword evidence="4" id="KW-0862">Zinc</keyword>
<dbReference type="PANTHER" id="PTHR11085">
    <property type="entry name" value="NAD-DEPENDENT PROTEIN DEACYLASE SIRTUIN-5, MITOCHONDRIAL-RELATED"/>
    <property type="match status" value="1"/>
</dbReference>
<proteinExistence type="predicted"/>
<feature type="binding site" evidence="4">
    <location>
        <position position="145"/>
    </location>
    <ligand>
        <name>Zn(2+)</name>
        <dbReference type="ChEBI" id="CHEBI:29105"/>
    </ligand>
</feature>
<dbReference type="KEGG" id="vcw:GJQ55_03115"/>
<accession>A0A9X7YNA4</accession>
<dbReference type="AlphaFoldDB" id="A0A9X7YNA4"/>
<feature type="domain" description="Deacetylase sirtuin-type" evidence="5">
    <location>
        <begin position="1"/>
        <end position="272"/>
    </location>
</feature>
<dbReference type="PROSITE" id="PS50305">
    <property type="entry name" value="SIRTUIN"/>
    <property type="match status" value="1"/>
</dbReference>
<dbReference type="GO" id="GO:0070403">
    <property type="term" value="F:NAD+ binding"/>
    <property type="evidence" value="ECO:0007669"/>
    <property type="project" value="InterPro"/>
</dbReference>
<dbReference type="InterPro" id="IPR026590">
    <property type="entry name" value="Ssirtuin_cat_dom"/>
</dbReference>
<evidence type="ECO:0000256" key="3">
    <source>
        <dbReference type="ARBA" id="ARBA00023027"/>
    </source>
</evidence>
<protein>
    <recommendedName>
        <fullName evidence="1">protein acetyllysine N-acetyltransferase</fullName>
        <ecNumber evidence="1">2.3.1.286</ecNumber>
    </recommendedName>
</protein>
<dbReference type="InterPro" id="IPR029035">
    <property type="entry name" value="DHS-like_NAD/FAD-binding_dom"/>
</dbReference>
<dbReference type="Gene3D" id="3.30.1600.10">
    <property type="entry name" value="SIR2/SIRT2 'Small Domain"/>
    <property type="match status" value="1"/>
</dbReference>